<dbReference type="PANTHER" id="PTHR31636">
    <property type="entry name" value="OSJNBA0084A10.13 PROTEIN-RELATED"/>
    <property type="match status" value="1"/>
</dbReference>
<keyword evidence="5" id="KW-1133">Transmembrane helix</keyword>
<dbReference type="Pfam" id="PF03514">
    <property type="entry name" value="GRAS"/>
    <property type="match status" value="1"/>
</dbReference>
<evidence type="ECO:0000256" key="2">
    <source>
        <dbReference type="ARBA" id="ARBA00023163"/>
    </source>
</evidence>
<name>A0A0E0IYL4_ORYNI</name>
<reference evidence="6" key="2">
    <citation type="submission" date="2018-04" db="EMBL/GenBank/DDBJ databases">
        <title>OnivRS2 (Oryza nivara Reference Sequence Version 2).</title>
        <authorList>
            <person name="Zhang J."/>
            <person name="Kudrna D."/>
            <person name="Lee S."/>
            <person name="Talag J."/>
            <person name="Rajasekar S."/>
            <person name="Welchert J."/>
            <person name="Hsing Y.-I."/>
            <person name="Wing R.A."/>
        </authorList>
    </citation>
    <scope>NUCLEOTIDE SEQUENCE [LARGE SCALE GENOMIC DNA]</scope>
    <source>
        <strain evidence="6">SL10</strain>
    </source>
</reference>
<accession>A0A0E0IYL4</accession>
<dbReference type="PROSITE" id="PS50985">
    <property type="entry name" value="GRAS"/>
    <property type="match status" value="1"/>
</dbReference>
<feature type="region of interest" description="Leucine repeat II (LRII)" evidence="3">
    <location>
        <begin position="288"/>
        <end position="320"/>
    </location>
</feature>
<dbReference type="Gramene" id="ONIVA11G04040.1">
    <property type="protein sequence ID" value="ONIVA11G04040.1"/>
    <property type="gene ID" value="ONIVA11G04040"/>
</dbReference>
<organism evidence="6">
    <name type="scientific">Oryza nivara</name>
    <name type="common">Indian wild rice</name>
    <name type="synonym">Oryza sativa f. spontanea</name>
    <dbReference type="NCBI Taxonomy" id="4536"/>
    <lineage>
        <taxon>Eukaryota</taxon>
        <taxon>Viridiplantae</taxon>
        <taxon>Streptophyta</taxon>
        <taxon>Embryophyta</taxon>
        <taxon>Tracheophyta</taxon>
        <taxon>Spermatophyta</taxon>
        <taxon>Magnoliopsida</taxon>
        <taxon>Liliopsida</taxon>
        <taxon>Poales</taxon>
        <taxon>Poaceae</taxon>
        <taxon>BOP clade</taxon>
        <taxon>Oryzoideae</taxon>
        <taxon>Oryzeae</taxon>
        <taxon>Oryzinae</taxon>
        <taxon>Oryza</taxon>
    </lineage>
</organism>
<reference evidence="6" key="1">
    <citation type="submission" date="2015-04" db="UniProtKB">
        <authorList>
            <consortium name="EnsemblPlants"/>
        </authorList>
    </citation>
    <scope>IDENTIFICATION</scope>
    <source>
        <strain evidence="6">SL10</strain>
    </source>
</reference>
<dbReference type="eggNOG" id="ENOG502RSU3">
    <property type="taxonomic scope" value="Eukaryota"/>
</dbReference>
<feature type="region of interest" description="SAW" evidence="3">
    <location>
        <begin position="514"/>
        <end position="532"/>
    </location>
</feature>
<evidence type="ECO:0000313" key="6">
    <source>
        <dbReference type="EnsemblPlants" id="ONIVA11G04040.1"/>
    </source>
</evidence>
<evidence type="ECO:0000313" key="7">
    <source>
        <dbReference type="Proteomes" id="UP000006591"/>
    </source>
</evidence>
<keyword evidence="5" id="KW-0472">Membrane</keyword>
<keyword evidence="7" id="KW-1185">Reference proteome</keyword>
<evidence type="ECO:0000256" key="3">
    <source>
        <dbReference type="PROSITE-ProRule" id="PRU01191"/>
    </source>
</evidence>
<proteinExistence type="inferred from homology"/>
<keyword evidence="5" id="KW-0812">Transmembrane</keyword>
<keyword evidence="2" id="KW-0804">Transcription</keyword>
<feature type="compositionally biased region" description="Polar residues" evidence="4">
    <location>
        <begin position="12"/>
        <end position="27"/>
    </location>
</feature>
<dbReference type="OMA" id="EDCKGSV"/>
<keyword evidence="1" id="KW-0805">Transcription regulation</keyword>
<protein>
    <submittedName>
        <fullName evidence="6">Uncharacterized protein</fullName>
    </submittedName>
</protein>
<comment type="similarity">
    <text evidence="3">Belongs to the GRAS family.</text>
</comment>
<comment type="caution">
    <text evidence="3">Lacks conserved residue(s) required for the propagation of feature annotation.</text>
</comment>
<feature type="transmembrane region" description="Helical" evidence="5">
    <location>
        <begin position="474"/>
        <end position="496"/>
    </location>
</feature>
<dbReference type="EnsemblPlants" id="ONIVA11G04040.1">
    <property type="protein sequence ID" value="ONIVA11G04040.1"/>
    <property type="gene ID" value="ONIVA11G04040"/>
</dbReference>
<dbReference type="InterPro" id="IPR005202">
    <property type="entry name" value="TF_GRAS"/>
</dbReference>
<evidence type="ECO:0000256" key="5">
    <source>
        <dbReference type="SAM" id="Phobius"/>
    </source>
</evidence>
<dbReference type="Proteomes" id="UP000006591">
    <property type="component" value="Chromosome 11"/>
</dbReference>
<evidence type="ECO:0000256" key="1">
    <source>
        <dbReference type="ARBA" id="ARBA00023015"/>
    </source>
</evidence>
<feature type="region of interest" description="Disordered" evidence="4">
    <location>
        <begin position="1"/>
        <end position="68"/>
    </location>
</feature>
<dbReference type="STRING" id="4536.A0A0E0IYL4"/>
<feature type="short sequence motif" description="VHIID" evidence="3">
    <location>
        <begin position="242"/>
        <end position="246"/>
    </location>
</feature>
<dbReference type="AlphaFoldDB" id="A0A0E0IYL4"/>
<evidence type="ECO:0000256" key="4">
    <source>
        <dbReference type="SAM" id="MobiDB-lite"/>
    </source>
</evidence>
<sequence>MGPIIPEPHVSVTKSTVHFSPSISISPKQAGAGARLGSPPSPPPARTQPEQRTGRGMPPPPRASVDSALHVDPCSDQQEDLDLLDTMVLDSNELHQHDAPDVDVSINCDDRIFGQESVNLAAIQEELLEEDSLSDLLLAGAEAVEAGDSILASVAFSRLDDFLSGIPENGAASSFDRLAYHFDQGLRSRMSSASTGCYQPEPLPSGNMLVHQIIQELSPFVKFAHFTTNQAILDAIIGDMDVHVVDLNIGEGIQWSSLMSDLARCGGKFFRLTAITTYADCHASTHDTVVRLLSEFADSLELPFQYNSICVHNEDELHAFFEDCKGSVIVSCDTTSMYYKSLSTLQSLLLVCVKKLQPKLVVTIEEDLVRIGRGVSPSSASFVEFFFEALHHFTTVFESMASCFIGSSYEPCLRLVEMELLGPRIQDFVVKYGSVRVEANASEVLEGFMACELSACNIAQARMLVGLFNRPNKVIWSSLAAGCGSHGIVVLAFYAADKLLEFKPKGIETYIHPAVERAHFHKEDRMWQEYEN</sequence>
<dbReference type="HOGENOM" id="CLU_011924_1_0_1"/>